<evidence type="ECO:0000313" key="5">
    <source>
        <dbReference type="Proteomes" id="UP001597124"/>
    </source>
</evidence>
<proteinExistence type="predicted"/>
<evidence type="ECO:0000256" key="2">
    <source>
        <dbReference type="PROSITE-ProRule" id="PRU00335"/>
    </source>
</evidence>
<evidence type="ECO:0000256" key="1">
    <source>
        <dbReference type="ARBA" id="ARBA00023125"/>
    </source>
</evidence>
<organism evidence="4 5">
    <name type="scientific">Sphingosinicella xenopeptidilytica</name>
    <dbReference type="NCBI Taxonomy" id="364098"/>
    <lineage>
        <taxon>Bacteria</taxon>
        <taxon>Pseudomonadati</taxon>
        <taxon>Pseudomonadota</taxon>
        <taxon>Alphaproteobacteria</taxon>
        <taxon>Sphingomonadales</taxon>
        <taxon>Sphingosinicellaceae</taxon>
        <taxon>Sphingosinicella</taxon>
    </lineage>
</organism>
<dbReference type="PROSITE" id="PS50977">
    <property type="entry name" value="HTH_TETR_2"/>
    <property type="match status" value="1"/>
</dbReference>
<keyword evidence="1 2" id="KW-0238">DNA-binding</keyword>
<dbReference type="InterPro" id="IPR009057">
    <property type="entry name" value="Homeodomain-like_sf"/>
</dbReference>
<protein>
    <submittedName>
        <fullName evidence="4">TetR/AcrR family transcriptional regulator</fullName>
    </submittedName>
</protein>
<comment type="caution">
    <text evidence="4">The sequence shown here is derived from an EMBL/GenBank/DDBJ whole genome shotgun (WGS) entry which is preliminary data.</text>
</comment>
<feature type="domain" description="HTH tetR-type" evidence="3">
    <location>
        <begin position="26"/>
        <end position="86"/>
    </location>
</feature>
<gene>
    <name evidence="4" type="ORF">ACFQ00_09765</name>
</gene>
<accession>A0ABW3C3B1</accession>
<dbReference type="InterPro" id="IPR001647">
    <property type="entry name" value="HTH_TetR"/>
</dbReference>
<dbReference type="Gene3D" id="1.10.357.10">
    <property type="entry name" value="Tetracycline Repressor, domain 2"/>
    <property type="match status" value="1"/>
</dbReference>
<dbReference type="RefSeq" id="WP_381489647.1">
    <property type="nucleotide sequence ID" value="NZ_JBHTIK010000005.1"/>
</dbReference>
<dbReference type="EMBL" id="JBHTIK010000005">
    <property type="protein sequence ID" value="MFD0848607.1"/>
    <property type="molecule type" value="Genomic_DNA"/>
</dbReference>
<dbReference type="SUPFAM" id="SSF46689">
    <property type="entry name" value="Homeodomain-like"/>
    <property type="match status" value="1"/>
</dbReference>
<keyword evidence="5" id="KW-1185">Reference proteome</keyword>
<evidence type="ECO:0000259" key="3">
    <source>
        <dbReference type="PROSITE" id="PS50977"/>
    </source>
</evidence>
<name>A0ABW3C3B1_SPHXN</name>
<evidence type="ECO:0000313" key="4">
    <source>
        <dbReference type="EMBL" id="MFD0848607.1"/>
    </source>
</evidence>
<sequence>MTESVANVTRLVPRGEEAVDGRRLRSERSRAQIVAAMRAVIEGGDMDPGAAAVAEAAGVSIRTVFRHFEEIDSLYRELNAQIEAEILPMVMTQFEARDWQGRAGEVVTRRARIYERLMPFKIAAHARRFQSEYLMDAHQRFLAMERAALQAILPAEIRSNPALFAALEMVTGFQSWQRLRQDQNLAPEDAEAAIRLAVERLLGL</sequence>
<feature type="DNA-binding region" description="H-T-H motif" evidence="2">
    <location>
        <begin position="49"/>
        <end position="68"/>
    </location>
</feature>
<reference evidence="5" key="1">
    <citation type="journal article" date="2019" name="Int. J. Syst. Evol. Microbiol.">
        <title>The Global Catalogue of Microorganisms (GCM) 10K type strain sequencing project: providing services to taxonomists for standard genome sequencing and annotation.</title>
        <authorList>
            <consortium name="The Broad Institute Genomics Platform"/>
            <consortium name="The Broad Institute Genome Sequencing Center for Infectious Disease"/>
            <person name="Wu L."/>
            <person name="Ma J."/>
        </authorList>
    </citation>
    <scope>NUCLEOTIDE SEQUENCE [LARGE SCALE GENOMIC DNA]</scope>
    <source>
        <strain evidence="5">CCUG 52537</strain>
    </source>
</reference>
<dbReference type="Proteomes" id="UP001597124">
    <property type="component" value="Unassembled WGS sequence"/>
</dbReference>